<dbReference type="Gene3D" id="3.40.640.10">
    <property type="entry name" value="Type I PLP-dependent aspartate aminotransferase-like (Major domain)"/>
    <property type="match status" value="1"/>
</dbReference>
<accession>H6L032</accession>
<dbReference type="SUPFAM" id="SSF53383">
    <property type="entry name" value="PLP-dependent transferases"/>
    <property type="match status" value="1"/>
</dbReference>
<dbReference type="InterPro" id="IPR004839">
    <property type="entry name" value="Aminotransferase_I/II_large"/>
</dbReference>
<keyword evidence="3 7" id="KW-0032">Aminotransferase</keyword>
<dbReference type="PANTHER" id="PTHR43807">
    <property type="entry name" value="FI04487P"/>
    <property type="match status" value="1"/>
</dbReference>
<keyword evidence="8" id="KW-1185">Reference proteome</keyword>
<feature type="domain" description="Aminotransferase class I/classII large" evidence="6">
    <location>
        <begin position="28"/>
        <end position="379"/>
    </location>
</feature>
<dbReference type="PANTHER" id="PTHR43807:SF20">
    <property type="entry name" value="FI04487P"/>
    <property type="match status" value="1"/>
</dbReference>
<evidence type="ECO:0000256" key="3">
    <source>
        <dbReference type="ARBA" id="ARBA00022576"/>
    </source>
</evidence>
<evidence type="ECO:0000256" key="1">
    <source>
        <dbReference type="ARBA" id="ARBA00001933"/>
    </source>
</evidence>
<name>H6L032_SAPGL</name>
<evidence type="ECO:0000313" key="7">
    <source>
        <dbReference type="EMBL" id="AFC26039.1"/>
    </source>
</evidence>
<dbReference type="InterPro" id="IPR015424">
    <property type="entry name" value="PyrdxlP-dep_Trfase"/>
</dbReference>
<comment type="cofactor">
    <cofactor evidence="1">
        <name>pyridoxal 5'-phosphate</name>
        <dbReference type="ChEBI" id="CHEBI:597326"/>
    </cofactor>
</comment>
<dbReference type="GO" id="GO:0005737">
    <property type="term" value="C:cytoplasm"/>
    <property type="evidence" value="ECO:0007669"/>
    <property type="project" value="TreeGrafter"/>
</dbReference>
<gene>
    <name evidence="7" type="ordered locus">SGRA_3312</name>
</gene>
<dbReference type="Gene3D" id="3.90.1150.10">
    <property type="entry name" value="Aspartate Aminotransferase, domain 1"/>
    <property type="match status" value="1"/>
</dbReference>
<keyword evidence="4" id="KW-0808">Transferase</keyword>
<proteinExistence type="inferred from homology"/>
<dbReference type="eggNOG" id="COG0436">
    <property type="taxonomic scope" value="Bacteria"/>
</dbReference>
<keyword evidence="5" id="KW-0663">Pyridoxal phosphate</keyword>
<dbReference type="InterPro" id="IPR015422">
    <property type="entry name" value="PyrdxlP-dep_Trfase_small"/>
</dbReference>
<comment type="similarity">
    <text evidence="2">Belongs to the class-I pyridoxal-phosphate-dependent aminotransferase family.</text>
</comment>
<dbReference type="NCBIfam" id="NF006569">
    <property type="entry name" value="PRK09082.1"/>
    <property type="match status" value="1"/>
</dbReference>
<dbReference type="GO" id="GO:0030170">
    <property type="term" value="F:pyridoxal phosphate binding"/>
    <property type="evidence" value="ECO:0007669"/>
    <property type="project" value="InterPro"/>
</dbReference>
<sequence>MIQFSSKFPSAETTIFSVMSALAQKHEAINLSQGFPNYPVDPRLIELVHKYMLAGKNQYAPMAGVPELNQRLAKKIDSLYGASYDPATEITITAGATEAIFSSIMAFVRPGDEVIVIEPAYDCYLPAIELAGAKGVPYALKAPDWAIDWEELGQLITEKTRMFIINSPHNPIGRCFREEDMQALTDLLAPTNIILLSDEVYEHIVFDGQKHLSALSYPALRDRTLATYSFGKTLHSTGWKMGYVVGAARLMREFRMVHQFNVFSANTAVQYAIAEYLEDPSTYLGLSAFFQAKRDLFLDLMKDTPFQFEPSGGSYFQLGDYSQISELNDVDFARWLTIEKGVAVIPLSPFYSQEQPDNKVVRFCFAKTEETLAAAARRLEGL</sequence>
<dbReference type="HOGENOM" id="CLU_017584_4_0_10"/>
<dbReference type="EMBL" id="CP002831">
    <property type="protein sequence ID" value="AFC26039.1"/>
    <property type="molecule type" value="Genomic_DNA"/>
</dbReference>
<dbReference type="RefSeq" id="WP_015693634.1">
    <property type="nucleotide sequence ID" value="NC_016940.1"/>
</dbReference>
<dbReference type="KEGG" id="sgn:SGRA_3312"/>
<dbReference type="CDD" id="cd00609">
    <property type="entry name" value="AAT_like"/>
    <property type="match status" value="1"/>
</dbReference>
<evidence type="ECO:0000256" key="5">
    <source>
        <dbReference type="ARBA" id="ARBA00022898"/>
    </source>
</evidence>
<evidence type="ECO:0000259" key="6">
    <source>
        <dbReference type="Pfam" id="PF00155"/>
    </source>
</evidence>
<reference evidence="7 8" key="1">
    <citation type="journal article" date="2012" name="Stand. Genomic Sci.">
        <title>Complete genome sequencing and analysis of Saprospira grandis str. Lewin, a predatory marine bacterium.</title>
        <authorList>
            <person name="Saw J.H."/>
            <person name="Yuryev A."/>
            <person name="Kanbe M."/>
            <person name="Hou S."/>
            <person name="Young A.G."/>
            <person name="Aizawa S."/>
            <person name="Alam M."/>
        </authorList>
    </citation>
    <scope>NUCLEOTIDE SEQUENCE [LARGE SCALE GENOMIC DNA]</scope>
    <source>
        <strain evidence="7 8">Lewin</strain>
    </source>
</reference>
<protein>
    <submittedName>
        <fullName evidence="7">Methionine aminotransferase</fullName>
    </submittedName>
</protein>
<evidence type="ECO:0000256" key="4">
    <source>
        <dbReference type="ARBA" id="ARBA00022679"/>
    </source>
</evidence>
<dbReference type="STRING" id="984262.SGRA_3312"/>
<dbReference type="InterPro" id="IPR015421">
    <property type="entry name" value="PyrdxlP-dep_Trfase_major"/>
</dbReference>
<dbReference type="AlphaFoldDB" id="H6L032"/>
<dbReference type="GO" id="GO:0016212">
    <property type="term" value="F:kynurenine-oxoglutarate transaminase activity"/>
    <property type="evidence" value="ECO:0007669"/>
    <property type="project" value="TreeGrafter"/>
</dbReference>
<organism evidence="7 8">
    <name type="scientific">Saprospira grandis (strain Lewin)</name>
    <dbReference type="NCBI Taxonomy" id="984262"/>
    <lineage>
        <taxon>Bacteria</taxon>
        <taxon>Pseudomonadati</taxon>
        <taxon>Bacteroidota</taxon>
        <taxon>Saprospiria</taxon>
        <taxon>Saprospirales</taxon>
        <taxon>Saprospiraceae</taxon>
        <taxon>Saprospira</taxon>
    </lineage>
</organism>
<dbReference type="FunFam" id="3.40.640.10:FF:000033">
    <property type="entry name" value="Aspartate aminotransferase"/>
    <property type="match status" value="1"/>
</dbReference>
<evidence type="ECO:0000313" key="8">
    <source>
        <dbReference type="Proteomes" id="UP000007519"/>
    </source>
</evidence>
<dbReference type="Pfam" id="PF00155">
    <property type="entry name" value="Aminotran_1_2"/>
    <property type="match status" value="1"/>
</dbReference>
<dbReference type="Proteomes" id="UP000007519">
    <property type="component" value="Chromosome"/>
</dbReference>
<dbReference type="InterPro" id="IPR051326">
    <property type="entry name" value="Kynurenine-oxoglutarate_AT"/>
</dbReference>
<evidence type="ECO:0000256" key="2">
    <source>
        <dbReference type="ARBA" id="ARBA00007441"/>
    </source>
</evidence>
<dbReference type="OrthoDB" id="9802328at2"/>